<dbReference type="EMBL" id="JAQJAC010000003">
    <property type="protein sequence ID" value="KAJ5590571.1"/>
    <property type="molecule type" value="Genomic_DNA"/>
</dbReference>
<dbReference type="InterPro" id="IPR050246">
    <property type="entry name" value="Class_II_FBP_aldolase"/>
</dbReference>
<feature type="binding site" evidence="2">
    <location>
        <position position="92"/>
    </location>
    <ligand>
        <name>Zn(2+)</name>
        <dbReference type="ChEBI" id="CHEBI:29105"/>
        <label>1</label>
        <note>catalytic</note>
    </ligand>
</feature>
<evidence type="ECO:0000313" key="5">
    <source>
        <dbReference type="Proteomes" id="UP001216150"/>
    </source>
</evidence>
<evidence type="ECO:0000256" key="2">
    <source>
        <dbReference type="PIRSR" id="PIRSR001359-3"/>
    </source>
</evidence>
<reference evidence="4 5" key="1">
    <citation type="journal article" date="2023" name="IMA Fungus">
        <title>Comparative genomic study of the Penicillium genus elucidates a diverse pangenome and 15 lateral gene transfer events.</title>
        <authorList>
            <person name="Petersen C."/>
            <person name="Sorensen T."/>
            <person name="Nielsen M.R."/>
            <person name="Sondergaard T.E."/>
            <person name="Sorensen J.L."/>
            <person name="Fitzpatrick D.A."/>
            <person name="Frisvad J.C."/>
            <person name="Nielsen K.L."/>
        </authorList>
    </citation>
    <scope>NUCLEOTIDE SEQUENCE [LARGE SCALE GENOMIC DNA]</scope>
    <source>
        <strain evidence="4 5">IBT 29057</strain>
    </source>
</reference>
<dbReference type="Proteomes" id="UP001216150">
    <property type="component" value="Unassembled WGS sequence"/>
</dbReference>
<comment type="cofactor">
    <cofactor evidence="2 3">
        <name>Zn(2+)</name>
        <dbReference type="ChEBI" id="CHEBI:29105"/>
    </cofactor>
    <text evidence="2 3">Binds 2 Zn(2+) ions per subunit. One is catalytic and the other provides a structural contribution.</text>
</comment>
<keyword evidence="2 3" id="KW-0862">Zinc</keyword>
<organism evidence="4 5">
    <name type="scientific">Penicillium hetheringtonii</name>
    <dbReference type="NCBI Taxonomy" id="911720"/>
    <lineage>
        <taxon>Eukaryota</taxon>
        <taxon>Fungi</taxon>
        <taxon>Dikarya</taxon>
        <taxon>Ascomycota</taxon>
        <taxon>Pezizomycotina</taxon>
        <taxon>Eurotiomycetes</taxon>
        <taxon>Eurotiomycetidae</taxon>
        <taxon>Eurotiales</taxon>
        <taxon>Aspergillaceae</taxon>
        <taxon>Penicillium</taxon>
    </lineage>
</organism>
<dbReference type="GO" id="GO:0008270">
    <property type="term" value="F:zinc ion binding"/>
    <property type="evidence" value="ECO:0007669"/>
    <property type="project" value="UniProtKB-UniRule"/>
</dbReference>
<dbReference type="GO" id="GO:0006096">
    <property type="term" value="P:glycolytic process"/>
    <property type="evidence" value="ECO:0007669"/>
    <property type="project" value="UniProtKB-KW"/>
</dbReference>
<evidence type="ECO:0000256" key="1">
    <source>
        <dbReference type="PIRSR" id="PIRSR001359-1"/>
    </source>
</evidence>
<protein>
    <recommendedName>
        <fullName evidence="3">Fructose-bisphosphate aldolase</fullName>
        <shortName evidence="3">FBP aldolase</shortName>
        <ecNumber evidence="3">4.1.2.13</ecNumber>
    </recommendedName>
</protein>
<dbReference type="GO" id="GO:0004332">
    <property type="term" value="F:fructose-bisphosphate aldolase activity"/>
    <property type="evidence" value="ECO:0007669"/>
    <property type="project" value="UniProtKB-EC"/>
</dbReference>
<feature type="active site" description="Proton donor" evidence="1">
    <location>
        <position position="91"/>
    </location>
</feature>
<keyword evidence="3" id="KW-0456">Lyase</keyword>
<dbReference type="SUPFAM" id="SSF51569">
    <property type="entry name" value="Aldolase"/>
    <property type="match status" value="1"/>
</dbReference>
<comment type="similarity">
    <text evidence="3">Belongs to the class II fructose-bisphosphate aldolase family.</text>
</comment>
<feature type="binding site" evidence="2">
    <location>
        <position position="144"/>
    </location>
    <ligand>
        <name>Zn(2+)</name>
        <dbReference type="ChEBI" id="CHEBI:29105"/>
        <label>2</label>
    </ligand>
</feature>
<feature type="binding site" evidence="2">
    <location>
        <position position="190"/>
    </location>
    <ligand>
        <name>Zn(2+)</name>
        <dbReference type="ChEBI" id="CHEBI:29105"/>
        <label>1</label>
        <note>catalytic</note>
    </ligand>
</feature>
<dbReference type="Pfam" id="PF01116">
    <property type="entry name" value="F_bP_aldolase"/>
    <property type="match status" value="1"/>
</dbReference>
<comment type="caution">
    <text evidence="4">The sequence shown here is derived from an EMBL/GenBank/DDBJ whole genome shotgun (WGS) entry which is preliminary data.</text>
</comment>
<dbReference type="Gene3D" id="3.20.20.70">
    <property type="entry name" value="Aldolase class I"/>
    <property type="match status" value="1"/>
</dbReference>
<feature type="binding site" evidence="2">
    <location>
        <position position="114"/>
    </location>
    <ligand>
        <name>Zn(2+)</name>
        <dbReference type="ChEBI" id="CHEBI:29105"/>
        <label>2</label>
    </ligand>
</feature>
<evidence type="ECO:0000313" key="4">
    <source>
        <dbReference type="EMBL" id="KAJ5590571.1"/>
    </source>
</evidence>
<name>A0AAD6DQI2_9EURO</name>
<comment type="pathway">
    <text evidence="3">Carbohydrate degradation; glycolysis; D-glyceraldehyde 3-phosphate and glycerone phosphate from D-glucose: step 4/4.</text>
</comment>
<dbReference type="PANTHER" id="PTHR30304">
    <property type="entry name" value="D-TAGATOSE-1,6-BISPHOSPHATE ALDOLASE"/>
    <property type="match status" value="1"/>
</dbReference>
<keyword evidence="2 3" id="KW-0479">Metal-binding</keyword>
<evidence type="ECO:0000256" key="3">
    <source>
        <dbReference type="RuleBase" id="RU366023"/>
    </source>
</evidence>
<dbReference type="PIRSF" id="PIRSF001359">
    <property type="entry name" value="F_bP_aldolase_II"/>
    <property type="match status" value="1"/>
</dbReference>
<keyword evidence="3" id="KW-0324">Glycolysis</keyword>
<dbReference type="EC" id="4.1.2.13" evidence="3"/>
<feature type="binding site" evidence="2">
    <location>
        <position position="221"/>
    </location>
    <ligand>
        <name>Zn(2+)</name>
        <dbReference type="ChEBI" id="CHEBI:29105"/>
        <label>1</label>
        <note>catalytic</note>
    </ligand>
</feature>
<keyword evidence="5" id="KW-1185">Reference proteome</keyword>
<dbReference type="InterPro" id="IPR013785">
    <property type="entry name" value="Aldolase_TIM"/>
</dbReference>
<accession>A0AAD6DQI2</accession>
<comment type="catalytic activity">
    <reaction evidence="3">
        <text>beta-D-fructose 1,6-bisphosphate = D-glyceraldehyde 3-phosphate + dihydroxyacetone phosphate</text>
        <dbReference type="Rhea" id="RHEA:14729"/>
        <dbReference type="ChEBI" id="CHEBI:32966"/>
        <dbReference type="ChEBI" id="CHEBI:57642"/>
        <dbReference type="ChEBI" id="CHEBI:59776"/>
        <dbReference type="EC" id="4.1.2.13"/>
    </reaction>
</comment>
<proteinExistence type="inferred from homology"/>
<dbReference type="AlphaFoldDB" id="A0AAD6DQI2"/>
<sequence length="293" mass="32288">MHLAATTGAWHEKNCHLNILNAARKGRYGVIATVAYNIEHIVLDLYELLSLSLTVDLTILPWAVTYSDGLPIRAAKDAVSRATVPISLHLDHAQDESLVKLAADTLSFDSIMVDMSHYGKAEILRKTAELVQYCADRGIATDAEPGRIEGGEDGVMDTGSLEAYFTTMKDVKNFVHAGVDVLAPSFGNIHGEYPERGRELGLNLLQEIDKALPNNVLIALHGTNGFTPQLMKECIQHGVVKINVNKLVLEDYLIYHCWDGKKHRLTSFMKQGTQKVIRPTVKWLEICGSAGKA</sequence>
<dbReference type="PANTHER" id="PTHR30304:SF0">
    <property type="entry name" value="D-TAGATOSE-1,6-BISPHOSPHATE ALDOLASE SUBUNIT GATY-RELATED"/>
    <property type="match status" value="1"/>
</dbReference>
<dbReference type="InterPro" id="IPR000771">
    <property type="entry name" value="FBA_II"/>
</dbReference>
<gene>
    <name evidence="4" type="ORF">N7450_004543</name>
</gene>
<comment type="function">
    <text evidence="3">Catalyzes the aldol condensation of dihydroxyacetone phosphate (DHAP or glycerone-phosphate) with glyceraldehyde 3-phosphate (G3P) to form fructose 1,6-bisphosphate (FBP) in gluconeogenesis and the reverse reaction in glycolysis.</text>
</comment>